<dbReference type="InterPro" id="IPR037143">
    <property type="entry name" value="4-PPantetheinyl_Trfase_dom_sf"/>
</dbReference>
<feature type="domain" description="4'-phosphopantetheinyl transferase" evidence="2">
    <location>
        <begin position="113"/>
        <end position="203"/>
    </location>
</feature>
<protein>
    <submittedName>
        <fullName evidence="4">Uncharacterized protein</fullName>
    </submittedName>
</protein>
<gene>
    <name evidence="4" type="ORF">MNBD_GAMMA05-1124</name>
</gene>
<proteinExistence type="predicted"/>
<evidence type="ECO:0000313" key="4">
    <source>
        <dbReference type="EMBL" id="VAW53192.1"/>
    </source>
</evidence>
<dbReference type="PANTHER" id="PTHR12215">
    <property type="entry name" value="PHOSPHOPANTETHEINE TRANSFERASE"/>
    <property type="match status" value="1"/>
</dbReference>
<dbReference type="AlphaFoldDB" id="A0A3B0WQ62"/>
<accession>A0A3B0WQ62</accession>
<keyword evidence="1" id="KW-0808">Transferase</keyword>
<dbReference type="EMBL" id="UOFE01000033">
    <property type="protein sequence ID" value="VAW53192.1"/>
    <property type="molecule type" value="Genomic_DNA"/>
</dbReference>
<sequence length="222" mass="25163">MNSVRLYYIKHAGESDLSQIDSNLVEQWKLSLSVRKQDAIQRLLHHRSQVNSLAGLRLLKQCAKDSGLSNFDLKDIEYPEAGKPFWKNEGGFLDFNISHSGDFILAATCQSASIGIDVEKIKELKRLNFKMVMSPQELTQIREQPMLFFDLWSKKEAVVKAADTVGLARMGDVNLNADSAELDNKEWQLKTIDLDEAYVINLAASKHIDEVIIKQIQLTQLD</sequence>
<dbReference type="Pfam" id="PF01648">
    <property type="entry name" value="ACPS"/>
    <property type="match status" value="1"/>
</dbReference>
<reference evidence="4" key="1">
    <citation type="submission" date="2018-06" db="EMBL/GenBank/DDBJ databases">
        <authorList>
            <person name="Zhirakovskaya E."/>
        </authorList>
    </citation>
    <scope>NUCLEOTIDE SEQUENCE</scope>
</reference>
<feature type="domain" description="4'-phosphopantetheinyl transferase N-terminal" evidence="3">
    <location>
        <begin position="32"/>
        <end position="109"/>
    </location>
</feature>
<dbReference type="InterPro" id="IPR055066">
    <property type="entry name" value="AASDHPPT_N"/>
</dbReference>
<dbReference type="Pfam" id="PF22624">
    <property type="entry name" value="AASDHPPT_N"/>
    <property type="match status" value="1"/>
</dbReference>
<dbReference type="GO" id="GO:0008897">
    <property type="term" value="F:holo-[acyl-carrier-protein] synthase activity"/>
    <property type="evidence" value="ECO:0007669"/>
    <property type="project" value="InterPro"/>
</dbReference>
<dbReference type="InterPro" id="IPR008278">
    <property type="entry name" value="4-PPantetheinyl_Trfase_dom"/>
</dbReference>
<evidence type="ECO:0000259" key="2">
    <source>
        <dbReference type="Pfam" id="PF01648"/>
    </source>
</evidence>
<organism evidence="4">
    <name type="scientific">hydrothermal vent metagenome</name>
    <dbReference type="NCBI Taxonomy" id="652676"/>
    <lineage>
        <taxon>unclassified sequences</taxon>
        <taxon>metagenomes</taxon>
        <taxon>ecological metagenomes</taxon>
    </lineage>
</organism>
<evidence type="ECO:0000259" key="3">
    <source>
        <dbReference type="Pfam" id="PF22624"/>
    </source>
</evidence>
<name>A0A3B0WQ62_9ZZZZ</name>
<dbReference type="SUPFAM" id="SSF56214">
    <property type="entry name" value="4'-phosphopantetheinyl transferase"/>
    <property type="match status" value="2"/>
</dbReference>
<dbReference type="PANTHER" id="PTHR12215:SF10">
    <property type="entry name" value="L-AMINOADIPATE-SEMIALDEHYDE DEHYDROGENASE-PHOSPHOPANTETHEINYL TRANSFERASE"/>
    <property type="match status" value="1"/>
</dbReference>
<dbReference type="InterPro" id="IPR050559">
    <property type="entry name" value="P-Pant_transferase_sf"/>
</dbReference>
<dbReference type="GO" id="GO:0000287">
    <property type="term" value="F:magnesium ion binding"/>
    <property type="evidence" value="ECO:0007669"/>
    <property type="project" value="InterPro"/>
</dbReference>
<dbReference type="Gene3D" id="3.90.470.20">
    <property type="entry name" value="4'-phosphopantetheinyl transferase domain"/>
    <property type="match status" value="2"/>
</dbReference>
<dbReference type="GO" id="GO:0019878">
    <property type="term" value="P:lysine biosynthetic process via aminoadipic acid"/>
    <property type="evidence" value="ECO:0007669"/>
    <property type="project" value="TreeGrafter"/>
</dbReference>
<evidence type="ECO:0000256" key="1">
    <source>
        <dbReference type="ARBA" id="ARBA00022679"/>
    </source>
</evidence>
<dbReference type="GO" id="GO:0005829">
    <property type="term" value="C:cytosol"/>
    <property type="evidence" value="ECO:0007669"/>
    <property type="project" value="TreeGrafter"/>
</dbReference>